<protein>
    <recommendedName>
        <fullName evidence="4">DNA recombination and repair protein Rad51-like C-terminal domain-containing protein</fullName>
    </recommendedName>
</protein>
<evidence type="ECO:0008006" key="4">
    <source>
        <dbReference type="Google" id="ProtNLM"/>
    </source>
</evidence>
<feature type="compositionally biased region" description="Basic and acidic residues" evidence="1">
    <location>
        <begin position="128"/>
        <end position="144"/>
    </location>
</feature>
<dbReference type="AlphaFoldDB" id="A0A9P8PSF0"/>
<sequence>MGTTLLSLLEPKQPRRTRIESVDAVVDFTPGKLYDIACVPGTTAQWDILFGLLDHNTQSAVISAHSHIPWQNFNGDRNNVDLYRVDTLTRLIFLVQNLDFRQYKLVIIDDFHSLYQFALTNLRDKRRGEKQHYKRDANGHRKEQQSPTRKLQLVIQNLLLFLSNECQKHDVIVITTGKMVNMSQRFFSKSQPASSQEEEEDTSVLQQIMVPILPLNGPWSGQYAKRLVLYRDWVKNGSQAGLDKSLTIVDYIQLMEKGQMRVCPQFLCITSGNGERTFQSGWWGYNLK</sequence>
<accession>A0A9P8PSF0</accession>
<reference evidence="2" key="1">
    <citation type="journal article" date="2021" name="Open Biol.">
        <title>Shared evolutionary footprints suggest mitochondrial oxidative damage underlies multiple complex I losses in fungi.</title>
        <authorList>
            <person name="Schikora-Tamarit M.A."/>
            <person name="Marcet-Houben M."/>
            <person name="Nosek J."/>
            <person name="Gabaldon T."/>
        </authorList>
    </citation>
    <scope>NUCLEOTIDE SEQUENCE</scope>
    <source>
        <strain evidence="2">NCAIM Y.01608</strain>
    </source>
</reference>
<keyword evidence="3" id="KW-1185">Reference proteome</keyword>
<name>A0A9P8PSF0_9ASCO</name>
<feature type="region of interest" description="Disordered" evidence="1">
    <location>
        <begin position="128"/>
        <end position="148"/>
    </location>
</feature>
<evidence type="ECO:0000313" key="2">
    <source>
        <dbReference type="EMBL" id="KAH3676599.1"/>
    </source>
</evidence>
<evidence type="ECO:0000256" key="1">
    <source>
        <dbReference type="SAM" id="MobiDB-lite"/>
    </source>
</evidence>
<comment type="caution">
    <text evidence="2">The sequence shown here is derived from an EMBL/GenBank/DDBJ whole genome shotgun (WGS) entry which is preliminary data.</text>
</comment>
<evidence type="ECO:0000313" key="3">
    <source>
        <dbReference type="Proteomes" id="UP000788993"/>
    </source>
</evidence>
<proteinExistence type="predicted"/>
<gene>
    <name evidence="2" type="ORF">OGATHE_001088</name>
</gene>
<dbReference type="Proteomes" id="UP000788993">
    <property type="component" value="Unassembled WGS sequence"/>
</dbReference>
<dbReference type="EMBL" id="JAEUBD010000146">
    <property type="protein sequence ID" value="KAH3676599.1"/>
    <property type="molecule type" value="Genomic_DNA"/>
</dbReference>
<organism evidence="2 3">
    <name type="scientific">Ogataea polymorpha</name>
    <dbReference type="NCBI Taxonomy" id="460523"/>
    <lineage>
        <taxon>Eukaryota</taxon>
        <taxon>Fungi</taxon>
        <taxon>Dikarya</taxon>
        <taxon>Ascomycota</taxon>
        <taxon>Saccharomycotina</taxon>
        <taxon>Pichiomycetes</taxon>
        <taxon>Pichiales</taxon>
        <taxon>Pichiaceae</taxon>
        <taxon>Ogataea</taxon>
    </lineage>
</organism>
<reference evidence="2" key="2">
    <citation type="submission" date="2021-01" db="EMBL/GenBank/DDBJ databases">
        <authorList>
            <person name="Schikora-Tamarit M.A."/>
        </authorList>
    </citation>
    <scope>NUCLEOTIDE SEQUENCE</scope>
    <source>
        <strain evidence="2">NCAIM Y.01608</strain>
    </source>
</reference>